<comment type="caution">
    <text evidence="2">The sequence shown here is derived from an EMBL/GenBank/DDBJ whole genome shotgun (WGS) entry which is preliminary data.</text>
</comment>
<evidence type="ECO:0000313" key="2">
    <source>
        <dbReference type="EMBL" id="MBN7796160.1"/>
    </source>
</evidence>
<protein>
    <submittedName>
        <fullName evidence="2">DUF1109 family protein</fullName>
    </submittedName>
</protein>
<dbReference type="EMBL" id="JAFKCZ010000004">
    <property type="protein sequence ID" value="MBN7796160.1"/>
    <property type="molecule type" value="Genomic_DNA"/>
</dbReference>
<proteinExistence type="predicted"/>
<dbReference type="Pfam" id="PF06532">
    <property type="entry name" value="NrsF"/>
    <property type="match status" value="1"/>
</dbReference>
<evidence type="ECO:0000256" key="1">
    <source>
        <dbReference type="SAM" id="Phobius"/>
    </source>
</evidence>
<name>A0A939DDC1_9GAMM</name>
<feature type="transmembrane region" description="Helical" evidence="1">
    <location>
        <begin position="188"/>
        <end position="208"/>
    </location>
</feature>
<feature type="transmembrane region" description="Helical" evidence="1">
    <location>
        <begin position="63"/>
        <end position="82"/>
    </location>
</feature>
<dbReference type="InterPro" id="IPR009495">
    <property type="entry name" value="NrsF"/>
</dbReference>
<feature type="transmembrane region" description="Helical" evidence="1">
    <location>
        <begin position="133"/>
        <end position="149"/>
    </location>
</feature>
<dbReference type="AlphaFoldDB" id="A0A939DDC1"/>
<feature type="transmembrane region" description="Helical" evidence="1">
    <location>
        <begin position="156"/>
        <end position="176"/>
    </location>
</feature>
<keyword evidence="1" id="KW-1133">Transmembrane helix</keyword>
<evidence type="ECO:0000313" key="3">
    <source>
        <dbReference type="Proteomes" id="UP000664303"/>
    </source>
</evidence>
<dbReference type="Proteomes" id="UP000664303">
    <property type="component" value="Unassembled WGS sequence"/>
</dbReference>
<sequence>MVTTELLIRDLSRDLAPVRPRRAPGVLALVWLVVALLAVAAATSFTGPWRPGVLAQLGAAPRFALEVALGLLSVSGLSVYLFRLAIPGRASRRGAVAVTAVFAMWLWVLLWNALAPPLAPSMLGKRPHCAVEVVLFALLPALCGAWLLLRRYPLRPVATLSGIVLASALLPALLMQLACMYDPVHGALFHWLPAVILSLSAGALLYGLRRRLWGFMDNRREIPDRFRSPPH</sequence>
<keyword evidence="3" id="KW-1185">Reference proteome</keyword>
<keyword evidence="1" id="KW-0472">Membrane</keyword>
<feature type="transmembrane region" description="Helical" evidence="1">
    <location>
        <begin position="23"/>
        <end position="43"/>
    </location>
</feature>
<accession>A0A939DDC1</accession>
<organism evidence="2 3">
    <name type="scientific">Parahaliea mediterranea</name>
    <dbReference type="NCBI Taxonomy" id="651086"/>
    <lineage>
        <taxon>Bacteria</taxon>
        <taxon>Pseudomonadati</taxon>
        <taxon>Pseudomonadota</taxon>
        <taxon>Gammaproteobacteria</taxon>
        <taxon>Cellvibrionales</taxon>
        <taxon>Halieaceae</taxon>
        <taxon>Parahaliea</taxon>
    </lineage>
</organism>
<feature type="transmembrane region" description="Helical" evidence="1">
    <location>
        <begin position="94"/>
        <end position="113"/>
    </location>
</feature>
<keyword evidence="1" id="KW-0812">Transmembrane</keyword>
<gene>
    <name evidence="2" type="ORF">JYP50_06150</name>
</gene>
<dbReference type="RefSeq" id="WP_206559605.1">
    <property type="nucleotide sequence ID" value="NZ_JAFKCZ010000004.1"/>
</dbReference>
<reference evidence="2" key="1">
    <citation type="submission" date="2021-02" db="EMBL/GenBank/DDBJ databases">
        <title>PHA producing bacteria isolated from coastal sediment in Guangdong, Shenzhen.</title>
        <authorList>
            <person name="Zheng W."/>
            <person name="Yu S."/>
            <person name="Huang Y."/>
        </authorList>
    </citation>
    <scope>NUCLEOTIDE SEQUENCE</scope>
    <source>
        <strain evidence="2">TN14-10</strain>
    </source>
</reference>